<name>A0A226X5Z0_CABSO</name>
<dbReference type="AlphaFoldDB" id="A0A226X5Z0"/>
<dbReference type="Proteomes" id="UP000214720">
    <property type="component" value="Unassembled WGS sequence"/>
</dbReference>
<protein>
    <submittedName>
        <fullName evidence="1">Uncharacterized protein</fullName>
    </submittedName>
</protein>
<sequence>MSFHAVIGLVPEFEEKMIGIITRLHNHPLLQRNSGRTELPPPACRT</sequence>
<reference evidence="2" key="1">
    <citation type="submission" date="2017-01" db="EMBL/GenBank/DDBJ databases">
        <title>Genome Analysis of Deinococcus marmoris KOPRI26562.</title>
        <authorList>
            <person name="Kim J.H."/>
            <person name="Oh H.-M."/>
        </authorList>
    </citation>
    <scope>NUCLEOTIDE SEQUENCE [LARGE SCALE GENOMIC DNA]</scope>
    <source>
        <strain evidence="2">PAMC 26633</strain>
    </source>
</reference>
<accession>A0A226X5Z0</accession>
<evidence type="ECO:0000313" key="2">
    <source>
        <dbReference type="Proteomes" id="UP000214720"/>
    </source>
</evidence>
<dbReference type="EMBL" id="MTHB01000059">
    <property type="protein sequence ID" value="OXC78559.1"/>
    <property type="molecule type" value="Genomic_DNA"/>
</dbReference>
<comment type="caution">
    <text evidence="1">The sequence shown here is derived from an EMBL/GenBank/DDBJ whole genome shotgun (WGS) entry which is preliminary data.</text>
</comment>
<proteinExistence type="predicted"/>
<evidence type="ECO:0000313" key="1">
    <source>
        <dbReference type="EMBL" id="OXC78559.1"/>
    </source>
</evidence>
<organism evidence="1 2">
    <name type="scientific">Caballeronia sordidicola</name>
    <name type="common">Burkholderia sordidicola</name>
    <dbReference type="NCBI Taxonomy" id="196367"/>
    <lineage>
        <taxon>Bacteria</taxon>
        <taxon>Pseudomonadati</taxon>
        <taxon>Pseudomonadota</taxon>
        <taxon>Betaproteobacteria</taxon>
        <taxon>Burkholderiales</taxon>
        <taxon>Burkholderiaceae</taxon>
        <taxon>Caballeronia</taxon>
    </lineage>
</organism>
<gene>
    <name evidence="1" type="ORF">BSU04_11240</name>
</gene>